<feature type="domain" description="Transcriptional repressor PaaX-like central Cas2-like" evidence="3">
    <location>
        <begin position="110"/>
        <end position="190"/>
    </location>
</feature>
<evidence type="ECO:0000313" key="4">
    <source>
        <dbReference type="EMBL" id="GAA4803869.1"/>
    </source>
</evidence>
<dbReference type="InterPro" id="IPR011965">
    <property type="entry name" value="PaaX_trns_reg"/>
</dbReference>
<dbReference type="PANTHER" id="PTHR30319:SF1">
    <property type="entry name" value="TRANSCRIPTIONAL REPRESSOR PAAX"/>
    <property type="match status" value="1"/>
</dbReference>
<dbReference type="InterPro" id="IPR036390">
    <property type="entry name" value="WH_DNA-bd_sf"/>
</dbReference>
<dbReference type="EMBL" id="BAABKQ010000001">
    <property type="protein sequence ID" value="GAA4803869.1"/>
    <property type="molecule type" value="Genomic_DNA"/>
</dbReference>
<evidence type="ECO:0000313" key="5">
    <source>
        <dbReference type="Proteomes" id="UP001500839"/>
    </source>
</evidence>
<organism evidence="4 5">
    <name type="scientific">Tomitella cavernea</name>
    <dbReference type="NCBI Taxonomy" id="1387982"/>
    <lineage>
        <taxon>Bacteria</taxon>
        <taxon>Bacillati</taxon>
        <taxon>Actinomycetota</taxon>
        <taxon>Actinomycetes</taxon>
        <taxon>Mycobacteriales</taxon>
        <taxon>Tomitella</taxon>
    </lineage>
</organism>
<proteinExistence type="predicted"/>
<dbReference type="PIRSF" id="PIRSF020623">
    <property type="entry name" value="PaaX"/>
    <property type="match status" value="1"/>
</dbReference>
<dbReference type="Gene3D" id="1.10.10.10">
    <property type="entry name" value="Winged helix-like DNA-binding domain superfamily/Winged helix DNA-binding domain"/>
    <property type="match status" value="1"/>
</dbReference>
<dbReference type="RefSeq" id="WP_200175920.1">
    <property type="nucleotide sequence ID" value="NZ_BAABKQ010000001.1"/>
</dbReference>
<dbReference type="Gene3D" id="3.30.70.2650">
    <property type="match status" value="1"/>
</dbReference>
<protein>
    <submittedName>
        <fullName evidence="4">PaaX family transcriptional regulator C-terminal domain-containing protein</fullName>
    </submittedName>
</protein>
<keyword evidence="5" id="KW-1185">Reference proteome</keyword>
<dbReference type="InterPro" id="IPR013225">
    <property type="entry name" value="PaaX_C"/>
</dbReference>
<dbReference type="Proteomes" id="UP001500839">
    <property type="component" value="Unassembled WGS sequence"/>
</dbReference>
<dbReference type="InterPro" id="IPR036388">
    <property type="entry name" value="WH-like_DNA-bd_sf"/>
</dbReference>
<reference evidence="5" key="1">
    <citation type="journal article" date="2019" name="Int. J. Syst. Evol. Microbiol.">
        <title>The Global Catalogue of Microorganisms (GCM) 10K type strain sequencing project: providing services to taxonomists for standard genome sequencing and annotation.</title>
        <authorList>
            <consortium name="The Broad Institute Genomics Platform"/>
            <consortium name="The Broad Institute Genome Sequencing Center for Infectious Disease"/>
            <person name="Wu L."/>
            <person name="Ma J."/>
        </authorList>
    </citation>
    <scope>NUCLEOTIDE SEQUENCE [LARGE SCALE GENOMIC DNA]</scope>
    <source>
        <strain evidence="5">JCM 18542</strain>
    </source>
</reference>
<dbReference type="InterPro" id="IPR012906">
    <property type="entry name" value="PaaX-like_N"/>
</dbReference>
<name>A0ABP9C5C3_9ACTN</name>
<accession>A0ABP9C5C3</accession>
<dbReference type="Gene3D" id="1.20.58.1460">
    <property type="match status" value="1"/>
</dbReference>
<evidence type="ECO:0000259" key="1">
    <source>
        <dbReference type="Pfam" id="PF07848"/>
    </source>
</evidence>
<dbReference type="SUPFAM" id="SSF46785">
    <property type="entry name" value="Winged helix' DNA-binding domain"/>
    <property type="match status" value="1"/>
</dbReference>
<sequence length="285" mass="31189">MSVTDTAGASLAAGRDELGGASARSLLLTVLGEFVYPRGTDVWTSTLLESLGALGVEEKSARQAIARAAAEGLLESTRDGRRTRWSLTAAGAELLGEGAARIHTFLADEHDWDGRWLLLSVAVPEAQRKLRHRLRTQLTWLGMGSPAPGLWVVPDAAKLDELEGVLDGLGLRRAAFVWTGQWAEVGERQALIEAAWKLDEVGGKYREFVDVFVPEDGLAPADAFAAQVRLVQAWRRFPFLDPDLPARLLPDDWPGPDAVHAFRECHARWYESAQSAWKAWEADAG</sequence>
<feature type="domain" description="Transcriptional repressor PaaX-like N-terminal" evidence="1">
    <location>
        <begin position="22"/>
        <end position="90"/>
    </location>
</feature>
<comment type="caution">
    <text evidence="4">The sequence shown here is derived from an EMBL/GenBank/DDBJ whole genome shotgun (WGS) entry which is preliminary data.</text>
</comment>
<evidence type="ECO:0000259" key="3">
    <source>
        <dbReference type="Pfam" id="PF20803"/>
    </source>
</evidence>
<dbReference type="Pfam" id="PF20803">
    <property type="entry name" value="PaaX_M"/>
    <property type="match status" value="1"/>
</dbReference>
<feature type="domain" description="Transcriptional repressor PaaX-like C-terminal" evidence="2">
    <location>
        <begin position="196"/>
        <end position="278"/>
    </location>
</feature>
<evidence type="ECO:0000259" key="2">
    <source>
        <dbReference type="Pfam" id="PF08223"/>
    </source>
</evidence>
<dbReference type="InterPro" id="IPR048846">
    <property type="entry name" value="PaaX-like_central"/>
</dbReference>
<dbReference type="Pfam" id="PF07848">
    <property type="entry name" value="PaaX"/>
    <property type="match status" value="1"/>
</dbReference>
<dbReference type="Pfam" id="PF08223">
    <property type="entry name" value="PaaX_C"/>
    <property type="match status" value="1"/>
</dbReference>
<gene>
    <name evidence="4" type="ORF">GCM10023353_02780</name>
</gene>
<dbReference type="PANTHER" id="PTHR30319">
    <property type="entry name" value="PHENYLACETIC ACID REGULATOR-RELATED TRANSCRIPTIONAL REPRESSOR"/>
    <property type="match status" value="1"/>
</dbReference>